<evidence type="ECO:0000256" key="4">
    <source>
        <dbReference type="ARBA" id="ARBA00022840"/>
    </source>
</evidence>
<dbReference type="EMBL" id="DTMM01000153">
    <property type="protein sequence ID" value="HFT93726.1"/>
    <property type="molecule type" value="Genomic_DNA"/>
</dbReference>
<feature type="domain" description="AAA+ ATPase" evidence="6">
    <location>
        <begin position="63"/>
        <end position="336"/>
    </location>
</feature>
<dbReference type="NCBIfam" id="NF003544">
    <property type="entry name" value="PRK05201.1"/>
    <property type="match status" value="1"/>
</dbReference>
<keyword evidence="2" id="KW-0963">Cytoplasm</keyword>
<comment type="caution">
    <text evidence="8">The sequence shown here is derived from an EMBL/GenBank/DDBJ whole genome shotgun (WGS) entry which is preliminary data.</text>
</comment>
<keyword evidence="5" id="KW-0143">Chaperone</keyword>
<dbReference type="GO" id="GO:0051603">
    <property type="term" value="P:proteolysis involved in protein catabolic process"/>
    <property type="evidence" value="ECO:0007669"/>
    <property type="project" value="TreeGrafter"/>
</dbReference>
<dbReference type="SMART" id="SM01086">
    <property type="entry name" value="ClpB_D2-small"/>
    <property type="match status" value="1"/>
</dbReference>
<dbReference type="Pfam" id="PF07728">
    <property type="entry name" value="AAA_5"/>
    <property type="match status" value="1"/>
</dbReference>
<dbReference type="NCBIfam" id="TIGR00390">
    <property type="entry name" value="hslU"/>
    <property type="match status" value="1"/>
</dbReference>
<proteinExistence type="inferred from homology"/>
<evidence type="ECO:0000259" key="6">
    <source>
        <dbReference type="SMART" id="SM00382"/>
    </source>
</evidence>
<dbReference type="SMART" id="SM00382">
    <property type="entry name" value="AAA"/>
    <property type="match status" value="1"/>
</dbReference>
<dbReference type="InterPro" id="IPR027417">
    <property type="entry name" value="P-loop_NTPase"/>
</dbReference>
<dbReference type="PANTHER" id="PTHR48102:SF3">
    <property type="entry name" value="ATP-DEPENDENT PROTEASE ATPASE SUBUNIT HSLU"/>
    <property type="match status" value="1"/>
</dbReference>
<organism evidence="8">
    <name type="scientific">Leptospirillum ferriphilum</name>
    <dbReference type="NCBI Taxonomy" id="178606"/>
    <lineage>
        <taxon>Bacteria</taxon>
        <taxon>Pseudomonadati</taxon>
        <taxon>Nitrospirota</taxon>
        <taxon>Nitrospiria</taxon>
        <taxon>Nitrospirales</taxon>
        <taxon>Nitrospiraceae</taxon>
        <taxon>Leptospirillum</taxon>
    </lineage>
</organism>
<reference evidence="8" key="1">
    <citation type="journal article" date="2020" name="mSystems">
        <title>Genome- and Community-Level Interaction Insights into Carbon Utilization and Element Cycling Functions of Hydrothermarchaeota in Hydrothermal Sediment.</title>
        <authorList>
            <person name="Zhou Z."/>
            <person name="Liu Y."/>
            <person name="Xu W."/>
            <person name="Pan J."/>
            <person name="Luo Z.H."/>
            <person name="Li M."/>
        </authorList>
    </citation>
    <scope>NUCLEOTIDE SEQUENCE [LARGE SCALE GENOMIC DNA]</scope>
    <source>
        <strain evidence="8">SpSt-902</strain>
    </source>
</reference>
<dbReference type="InterPro" id="IPR050052">
    <property type="entry name" value="ATP-dep_Clp_protease_ClpX"/>
</dbReference>
<dbReference type="PANTHER" id="PTHR48102">
    <property type="entry name" value="ATP-DEPENDENT CLP PROTEASE ATP-BINDING SUBUNIT CLPX-LIKE, MITOCHONDRIAL-RELATED"/>
    <property type="match status" value="1"/>
</dbReference>
<evidence type="ECO:0000256" key="1">
    <source>
        <dbReference type="ARBA" id="ARBA00009771"/>
    </source>
</evidence>
<evidence type="ECO:0000256" key="2">
    <source>
        <dbReference type="ARBA" id="ARBA00022490"/>
    </source>
</evidence>
<evidence type="ECO:0000259" key="7">
    <source>
        <dbReference type="SMART" id="SM01086"/>
    </source>
</evidence>
<keyword evidence="8" id="KW-0378">Hydrolase</keyword>
<keyword evidence="8" id="KW-0645">Protease</keyword>
<keyword evidence="3" id="KW-0547">Nucleotide-binding</keyword>
<dbReference type="GO" id="GO:0008233">
    <property type="term" value="F:peptidase activity"/>
    <property type="evidence" value="ECO:0007669"/>
    <property type="project" value="UniProtKB-KW"/>
</dbReference>
<dbReference type="Pfam" id="PF07724">
    <property type="entry name" value="AAA_2"/>
    <property type="match status" value="1"/>
</dbReference>
<feature type="domain" description="Clp ATPase C-terminal" evidence="7">
    <location>
        <begin position="339"/>
        <end position="438"/>
    </location>
</feature>
<dbReference type="Gene3D" id="3.40.50.300">
    <property type="entry name" value="P-loop containing nucleotide triphosphate hydrolases"/>
    <property type="match status" value="2"/>
</dbReference>
<evidence type="ECO:0000256" key="5">
    <source>
        <dbReference type="ARBA" id="ARBA00023186"/>
    </source>
</evidence>
<dbReference type="InterPro" id="IPR004491">
    <property type="entry name" value="HslU"/>
</dbReference>
<dbReference type="InterPro" id="IPR003593">
    <property type="entry name" value="AAA+_ATPase"/>
</dbReference>
<dbReference type="GO" id="GO:0009376">
    <property type="term" value="C:HslUV protease complex"/>
    <property type="evidence" value="ECO:0007669"/>
    <property type="project" value="InterPro"/>
</dbReference>
<dbReference type="AlphaFoldDB" id="A0A7C3LT58"/>
<dbReference type="InterPro" id="IPR003959">
    <property type="entry name" value="ATPase_AAA_core"/>
</dbReference>
<accession>A0A7C3LT58</accession>
<protein>
    <submittedName>
        <fullName evidence="8">ATP-dependent protease ATPase subunit HslU</fullName>
    </submittedName>
</protein>
<evidence type="ECO:0000313" key="8">
    <source>
        <dbReference type="EMBL" id="HFT93726.1"/>
    </source>
</evidence>
<comment type="similarity">
    <text evidence="1">Belongs to the ClpX chaperone family. HslU subfamily.</text>
</comment>
<keyword evidence="4" id="KW-0067">ATP-binding</keyword>
<dbReference type="Gene3D" id="1.10.8.60">
    <property type="match status" value="1"/>
</dbReference>
<dbReference type="SUPFAM" id="SSF52540">
    <property type="entry name" value="P-loop containing nucleoside triphosphate hydrolases"/>
    <property type="match status" value="1"/>
</dbReference>
<dbReference type="GO" id="GO:0005524">
    <property type="term" value="F:ATP binding"/>
    <property type="evidence" value="ECO:0007669"/>
    <property type="project" value="UniProtKB-KW"/>
</dbReference>
<dbReference type="GO" id="GO:0016887">
    <property type="term" value="F:ATP hydrolysis activity"/>
    <property type="evidence" value="ECO:0007669"/>
    <property type="project" value="InterPro"/>
</dbReference>
<dbReference type="InterPro" id="IPR019489">
    <property type="entry name" value="Clp_ATPase_C"/>
</dbReference>
<dbReference type="InterPro" id="IPR011704">
    <property type="entry name" value="ATPase_dyneun-rel_AAA"/>
</dbReference>
<name>A0A7C3LT58_9BACT</name>
<gene>
    <name evidence="8" type="primary">hslU</name>
    <name evidence="8" type="ORF">ENX03_07315</name>
</gene>
<evidence type="ECO:0000256" key="3">
    <source>
        <dbReference type="ARBA" id="ARBA00022741"/>
    </source>
</evidence>
<sequence length="447" mass="49857">MNPALSSPTPPSLTESAWTPGDIVRYLDRYIIGQEEAKKAVAVAIRNRFRREKLSGAMKEEIMPRNILMIGATGSGKTEIARRLSRMLNAPFLKVEATKYTEVGYVGRNVESMIRDLADVAYSEGLERERTRVRPEALQDVRERLLDALLPGGGGDTTRSRLGARLDAGDLEDREVEITFRESPVAPLSGGASEWGDGSQEGFREMLGNFLPPRQVRRRLSIRDARPILLAEAADARLDTGKISRETVTRVEESGILFIDEIDKVIPRSGSVGADVSREGVQRDLLPIVEGSSVRTRHGIVRTDRILFIAAGAFHHAKPSDLIPEFQGRFPVRVTLSPLGAPELFRILTETEFSLVSQYKALLETEGVLLDFREEGLKEIADVAWQVNEGTQNIGARRLFTVMEHLLEEISFRAQEMSGQTVVIDRPFVRNRLGKLVTDPDLTRYIL</sequence>